<keyword evidence="3" id="KW-1003">Cell membrane</keyword>
<sequence length="367" mass="36871">MSEARVTREGLEGVHPGREARFGNGLDNGLDGEAALAGRRQRERRMVPQAEFTSYYGRPVLKVPAWEARDIAGYMFLGGLAGAGSTLAAAAQLTGRPGTARALKLSSLGAISLSTVALVHDLGRPARFLNMLRVAKPTSPMSVGSWLLAGYGPAAGLAAASAATGLLPRLGTTATLAAGGLGPAIATYTGVLLADTAVPAWHEGHRELPYVFAASAATAAAGMALLAGPRGENGPARRVAALATGAELLALRSMVISAGHAGEPYRTGRPGRLLTTARRLAVLGTAGAALFGGRSRAAAALSGAALVAASAATRFAIFHAGIASARDPKYTVLPQRLRLRATSVRPGGDGAGADGGAGPVPGPEAAG</sequence>
<dbReference type="GO" id="GO:0005886">
    <property type="term" value="C:plasma membrane"/>
    <property type="evidence" value="ECO:0007669"/>
    <property type="project" value="UniProtKB-SubCell"/>
</dbReference>
<keyword evidence="5 8" id="KW-1133">Transmembrane helix</keyword>
<dbReference type="EMBL" id="VDLY02000024">
    <property type="protein sequence ID" value="KAB8159538.1"/>
    <property type="molecule type" value="Genomic_DNA"/>
</dbReference>
<dbReference type="PANTHER" id="PTHR34856:SF2">
    <property type="entry name" value="PROTEIN NRFD"/>
    <property type="match status" value="1"/>
</dbReference>
<reference evidence="9" key="1">
    <citation type="submission" date="2019-10" db="EMBL/GenBank/DDBJ databases">
        <title>Nonomuraea sp. nov., isolated from Phyllanthus amarus.</title>
        <authorList>
            <person name="Klykleung N."/>
            <person name="Tanasupawat S."/>
        </authorList>
    </citation>
    <scope>NUCLEOTIDE SEQUENCE [LARGE SCALE GENOMIC DNA]</scope>
    <source>
        <strain evidence="9">3MP-10</strain>
    </source>
</reference>
<dbReference type="OrthoDB" id="112837at2"/>
<evidence type="ECO:0000256" key="6">
    <source>
        <dbReference type="ARBA" id="ARBA00023136"/>
    </source>
</evidence>
<keyword evidence="4 8" id="KW-0812">Transmembrane</keyword>
<feature type="transmembrane region" description="Helical" evidence="8">
    <location>
        <begin position="174"/>
        <end position="198"/>
    </location>
</feature>
<evidence type="ECO:0000256" key="2">
    <source>
        <dbReference type="ARBA" id="ARBA00008929"/>
    </source>
</evidence>
<gene>
    <name evidence="9" type="ORF">FH607_028015</name>
</gene>
<evidence type="ECO:0000256" key="7">
    <source>
        <dbReference type="SAM" id="MobiDB-lite"/>
    </source>
</evidence>
<dbReference type="AlphaFoldDB" id="A0A5N5ZWX5"/>
<name>A0A5N5ZWX5_9ACTN</name>
<keyword evidence="6 8" id="KW-0472">Membrane</keyword>
<feature type="region of interest" description="Disordered" evidence="7">
    <location>
        <begin position="1"/>
        <end position="26"/>
    </location>
</feature>
<feature type="compositionally biased region" description="Basic and acidic residues" evidence="7">
    <location>
        <begin position="1"/>
        <end position="21"/>
    </location>
</feature>
<dbReference type="PANTHER" id="PTHR34856">
    <property type="entry name" value="PROTEIN NRFD"/>
    <property type="match status" value="1"/>
</dbReference>
<feature type="transmembrane region" description="Helical" evidence="8">
    <location>
        <begin position="210"/>
        <end position="228"/>
    </location>
</feature>
<feature type="region of interest" description="Disordered" evidence="7">
    <location>
        <begin position="343"/>
        <end position="367"/>
    </location>
</feature>
<dbReference type="Proteomes" id="UP000314251">
    <property type="component" value="Unassembled WGS sequence"/>
</dbReference>
<dbReference type="Gene3D" id="1.20.1630.10">
    <property type="entry name" value="Formate dehydrogenase/DMSO reductase domain"/>
    <property type="match status" value="1"/>
</dbReference>
<accession>A0A5N5ZWX5</accession>
<evidence type="ECO:0000256" key="5">
    <source>
        <dbReference type="ARBA" id="ARBA00022989"/>
    </source>
</evidence>
<comment type="similarity">
    <text evidence="2">Belongs to the NrfD family.</text>
</comment>
<evidence type="ECO:0000256" key="1">
    <source>
        <dbReference type="ARBA" id="ARBA00004651"/>
    </source>
</evidence>
<comment type="subcellular location">
    <subcellularLocation>
        <location evidence="1">Cell membrane</location>
        <topology evidence="1">Multi-pass membrane protein</topology>
    </subcellularLocation>
</comment>
<evidence type="ECO:0000256" key="3">
    <source>
        <dbReference type="ARBA" id="ARBA00022475"/>
    </source>
</evidence>
<dbReference type="InterPro" id="IPR005614">
    <property type="entry name" value="NrfD-like"/>
</dbReference>
<feature type="transmembrane region" description="Helical" evidence="8">
    <location>
        <begin position="143"/>
        <end position="167"/>
    </location>
</feature>
<dbReference type="RefSeq" id="WP_139674572.1">
    <property type="nucleotide sequence ID" value="NZ_VDLY02000024.1"/>
</dbReference>
<feature type="compositionally biased region" description="Gly residues" evidence="7">
    <location>
        <begin position="347"/>
        <end position="359"/>
    </location>
</feature>
<proteinExistence type="inferred from homology"/>
<comment type="caution">
    <text evidence="9">The sequence shown here is derived from an EMBL/GenBank/DDBJ whole genome shotgun (WGS) entry which is preliminary data.</text>
</comment>
<protein>
    <submittedName>
        <fullName evidence="9">Polysulfide reductase</fullName>
    </submittedName>
</protein>
<evidence type="ECO:0000313" key="10">
    <source>
        <dbReference type="Proteomes" id="UP000314251"/>
    </source>
</evidence>
<organism evidence="9 10">
    <name type="scientific">Streptomyces mimosae</name>
    <dbReference type="NCBI Taxonomy" id="2586635"/>
    <lineage>
        <taxon>Bacteria</taxon>
        <taxon>Bacillati</taxon>
        <taxon>Actinomycetota</taxon>
        <taxon>Actinomycetes</taxon>
        <taxon>Kitasatosporales</taxon>
        <taxon>Streptomycetaceae</taxon>
        <taxon>Streptomyces</taxon>
    </lineage>
</organism>
<evidence type="ECO:0000256" key="4">
    <source>
        <dbReference type="ARBA" id="ARBA00022692"/>
    </source>
</evidence>
<dbReference type="InterPro" id="IPR052049">
    <property type="entry name" value="Electron_transfer_protein"/>
</dbReference>
<feature type="transmembrane region" description="Helical" evidence="8">
    <location>
        <begin position="71"/>
        <end position="93"/>
    </location>
</feature>
<evidence type="ECO:0000313" key="9">
    <source>
        <dbReference type="EMBL" id="KAB8159538.1"/>
    </source>
</evidence>
<dbReference type="Pfam" id="PF03916">
    <property type="entry name" value="NrfD"/>
    <property type="match status" value="1"/>
</dbReference>
<evidence type="ECO:0000256" key="8">
    <source>
        <dbReference type="SAM" id="Phobius"/>
    </source>
</evidence>
<keyword evidence="10" id="KW-1185">Reference proteome</keyword>